<dbReference type="PANTHER" id="PTHR36503:SF2">
    <property type="entry name" value="BLR2408 PROTEIN"/>
    <property type="match status" value="1"/>
</dbReference>
<feature type="domain" description="VOC" evidence="1">
    <location>
        <begin position="4"/>
        <end position="129"/>
    </location>
</feature>
<proteinExistence type="predicted"/>
<dbReference type="Proteomes" id="UP000031167">
    <property type="component" value="Unassembled WGS sequence"/>
</dbReference>
<dbReference type="OrthoDB" id="669651at2"/>
<dbReference type="PANTHER" id="PTHR36503">
    <property type="entry name" value="BLR2520 PROTEIN"/>
    <property type="match status" value="1"/>
</dbReference>
<comment type="caution">
    <text evidence="2">The sequence shown here is derived from an EMBL/GenBank/DDBJ whole genome shotgun (WGS) entry which is preliminary data.</text>
</comment>
<dbReference type="InterPro" id="IPR004360">
    <property type="entry name" value="Glyas_Fos-R_dOase_dom"/>
</dbReference>
<protein>
    <submittedName>
        <fullName evidence="2">Glyoxalase</fullName>
    </submittedName>
</protein>
<evidence type="ECO:0000259" key="1">
    <source>
        <dbReference type="PROSITE" id="PS51819"/>
    </source>
</evidence>
<dbReference type="InterPro" id="IPR037523">
    <property type="entry name" value="VOC_core"/>
</dbReference>
<dbReference type="Gene3D" id="3.10.180.10">
    <property type="entry name" value="2,3-Dihydroxybiphenyl 1,2-Dioxygenase, domain 1"/>
    <property type="match status" value="1"/>
</dbReference>
<organism evidence="2 3">
    <name type="scientific">Chryseobacterium taiwanense</name>
    <dbReference type="NCBI Taxonomy" id="363331"/>
    <lineage>
        <taxon>Bacteria</taxon>
        <taxon>Pseudomonadati</taxon>
        <taxon>Bacteroidota</taxon>
        <taxon>Flavobacteriia</taxon>
        <taxon>Flavobacteriales</taxon>
        <taxon>Weeksellaceae</taxon>
        <taxon>Chryseobacterium group</taxon>
        <taxon>Chryseobacterium</taxon>
    </lineage>
</organism>
<dbReference type="AlphaFoldDB" id="A0A0B4E8S8"/>
<name>A0A0B4E8S8_9FLAO</name>
<dbReference type="RefSeq" id="WP_039368641.1">
    <property type="nucleotide sequence ID" value="NZ_JWTA01000007.1"/>
</dbReference>
<evidence type="ECO:0000313" key="3">
    <source>
        <dbReference type="Proteomes" id="UP000031167"/>
    </source>
</evidence>
<gene>
    <name evidence="2" type="ORF">RM51_10350</name>
</gene>
<dbReference type="PROSITE" id="PS51819">
    <property type="entry name" value="VOC"/>
    <property type="match status" value="1"/>
</dbReference>
<dbReference type="InterPro" id="IPR029068">
    <property type="entry name" value="Glyas_Bleomycin-R_OHBP_Dase"/>
</dbReference>
<evidence type="ECO:0000313" key="2">
    <source>
        <dbReference type="EMBL" id="KIC63038.1"/>
    </source>
</evidence>
<dbReference type="SUPFAM" id="SSF54593">
    <property type="entry name" value="Glyoxalase/Bleomycin resistance protein/Dihydroxybiphenyl dioxygenase"/>
    <property type="match status" value="1"/>
</dbReference>
<dbReference type="Pfam" id="PF00903">
    <property type="entry name" value="Glyoxalase"/>
    <property type="match status" value="1"/>
</dbReference>
<reference evidence="2 3" key="1">
    <citation type="submission" date="2014-12" db="EMBL/GenBank/DDBJ databases">
        <title>Genome sequencing of Chryseobacterium taiwanense TPW19.</title>
        <authorList>
            <person name="Tan P.W."/>
            <person name="Chan K.-G."/>
        </authorList>
    </citation>
    <scope>NUCLEOTIDE SEQUENCE [LARGE SCALE GENOMIC DNA]</scope>
    <source>
        <strain evidence="2 3">TPW19</strain>
    </source>
</reference>
<accession>A0A0B4E8S8</accession>
<keyword evidence="3" id="KW-1185">Reference proteome</keyword>
<sequence>MKTKQIWANLPITDLERTKKFYEELGFTLNNSVKPHELISFSFGENNFIINFFLKDILETNTKMKFSGVKEENEIIFSLSAKSKEEVDEWVQVVENAGGIISTTPYTTGEGYTFGFSDPDGHKFNVLYWPGM</sequence>
<dbReference type="EMBL" id="JWTA01000007">
    <property type="protein sequence ID" value="KIC63038.1"/>
    <property type="molecule type" value="Genomic_DNA"/>
</dbReference>